<organism evidence="1 2">
    <name type="scientific">Canavalia gladiata</name>
    <name type="common">Sword bean</name>
    <name type="synonym">Dolichos gladiatus</name>
    <dbReference type="NCBI Taxonomy" id="3824"/>
    <lineage>
        <taxon>Eukaryota</taxon>
        <taxon>Viridiplantae</taxon>
        <taxon>Streptophyta</taxon>
        <taxon>Embryophyta</taxon>
        <taxon>Tracheophyta</taxon>
        <taxon>Spermatophyta</taxon>
        <taxon>Magnoliopsida</taxon>
        <taxon>eudicotyledons</taxon>
        <taxon>Gunneridae</taxon>
        <taxon>Pentapetalae</taxon>
        <taxon>rosids</taxon>
        <taxon>fabids</taxon>
        <taxon>Fabales</taxon>
        <taxon>Fabaceae</taxon>
        <taxon>Papilionoideae</taxon>
        <taxon>50 kb inversion clade</taxon>
        <taxon>NPAAA clade</taxon>
        <taxon>indigoferoid/millettioid clade</taxon>
        <taxon>Phaseoleae</taxon>
        <taxon>Canavalia</taxon>
    </lineage>
</organism>
<dbReference type="EMBL" id="JAYMYQ010000003">
    <property type="protein sequence ID" value="KAK7344764.1"/>
    <property type="molecule type" value="Genomic_DNA"/>
</dbReference>
<keyword evidence="2" id="KW-1185">Reference proteome</keyword>
<comment type="caution">
    <text evidence="1">The sequence shown here is derived from an EMBL/GenBank/DDBJ whole genome shotgun (WGS) entry which is preliminary data.</text>
</comment>
<reference evidence="1 2" key="1">
    <citation type="submission" date="2024-01" db="EMBL/GenBank/DDBJ databases">
        <title>The genomes of 5 underutilized Papilionoideae crops provide insights into root nodulation and disease resistanc.</title>
        <authorList>
            <person name="Jiang F."/>
        </authorList>
    </citation>
    <scope>NUCLEOTIDE SEQUENCE [LARGE SCALE GENOMIC DNA]</scope>
    <source>
        <strain evidence="1">LVBAO_FW01</strain>
        <tissue evidence="1">Leaves</tissue>
    </source>
</reference>
<name>A0AAN9QQX8_CANGL</name>
<sequence length="109" mass="12413">MRAMSLPSHGVHASKPRAVYLGYFSRAVRAAGRVYLSQSGFPSPSWPRLQNLATVPDWWSKGVGVTFWWLSSPSLAHPRLAYVRSSVRESFFDSFCDCFLFALAYFREM</sequence>
<protein>
    <submittedName>
        <fullName evidence="1">Uncharacterized protein</fullName>
    </submittedName>
</protein>
<accession>A0AAN9QQX8</accession>
<dbReference type="Proteomes" id="UP001367508">
    <property type="component" value="Unassembled WGS sequence"/>
</dbReference>
<proteinExistence type="predicted"/>
<evidence type="ECO:0000313" key="2">
    <source>
        <dbReference type="Proteomes" id="UP001367508"/>
    </source>
</evidence>
<dbReference type="AlphaFoldDB" id="A0AAN9QQX8"/>
<gene>
    <name evidence="1" type="ORF">VNO77_14788</name>
</gene>
<evidence type="ECO:0000313" key="1">
    <source>
        <dbReference type="EMBL" id="KAK7344764.1"/>
    </source>
</evidence>